<proteinExistence type="predicted"/>
<evidence type="ECO:0000313" key="6">
    <source>
        <dbReference type="EMBL" id="TVY19582.1"/>
    </source>
</evidence>
<evidence type="ECO:0000313" key="7">
    <source>
        <dbReference type="Proteomes" id="UP000469559"/>
    </source>
</evidence>
<dbReference type="SUPFAM" id="SSF51905">
    <property type="entry name" value="FAD/NAD(P)-binding domain"/>
    <property type="match status" value="1"/>
</dbReference>
<keyword evidence="6" id="KW-0503">Monooxygenase</keyword>
<dbReference type="GO" id="GO:0071949">
    <property type="term" value="F:FAD binding"/>
    <property type="evidence" value="ECO:0007669"/>
    <property type="project" value="InterPro"/>
</dbReference>
<feature type="chain" id="PRO_5035740718" evidence="4">
    <location>
        <begin position="31"/>
        <end position="408"/>
    </location>
</feature>
<evidence type="ECO:0000259" key="5">
    <source>
        <dbReference type="Pfam" id="PF01494"/>
    </source>
</evidence>
<evidence type="ECO:0000256" key="1">
    <source>
        <dbReference type="ARBA" id="ARBA00022630"/>
    </source>
</evidence>
<keyword evidence="2" id="KW-0274">FAD</keyword>
<keyword evidence="1" id="KW-0285">Flavoprotein</keyword>
<feature type="signal peptide" evidence="4">
    <location>
        <begin position="1"/>
        <end position="30"/>
    </location>
</feature>
<dbReference type="PANTHER" id="PTHR43476">
    <property type="entry name" value="3-(3-HYDROXY-PHENYL)PROPIONATE/3-HYDROXYCINNAMIC ACID HYDROXYLASE"/>
    <property type="match status" value="1"/>
</dbReference>
<dbReference type="Proteomes" id="UP000469559">
    <property type="component" value="Unassembled WGS sequence"/>
</dbReference>
<evidence type="ECO:0000256" key="2">
    <source>
        <dbReference type="ARBA" id="ARBA00022827"/>
    </source>
</evidence>
<reference evidence="6 7" key="1">
    <citation type="submission" date="2018-05" db="EMBL/GenBank/DDBJ databases">
        <title>Whole genome sequencing for identification of molecular markers to develop diagnostic detection tools for the regulated plant pathogen Lachnellula willkommii.</title>
        <authorList>
            <person name="Giroux E."/>
            <person name="Bilodeau G."/>
        </authorList>
    </citation>
    <scope>NUCLEOTIDE SEQUENCE [LARGE SCALE GENOMIC DNA]</scope>
    <source>
        <strain evidence="6 7">CBS 203.66</strain>
    </source>
</reference>
<evidence type="ECO:0000256" key="3">
    <source>
        <dbReference type="ARBA" id="ARBA00023002"/>
    </source>
</evidence>
<keyword evidence="4" id="KW-0732">Signal</keyword>
<dbReference type="GO" id="GO:0019622">
    <property type="term" value="P:3-(3-hydroxy)phenylpropionate catabolic process"/>
    <property type="evidence" value="ECO:0007669"/>
    <property type="project" value="TreeGrafter"/>
</dbReference>
<accession>A0A8T9BN60</accession>
<dbReference type="PANTHER" id="PTHR43476:SF3">
    <property type="entry name" value="FAD-BINDING MONOOXYGENASE"/>
    <property type="match status" value="1"/>
</dbReference>
<protein>
    <submittedName>
        <fullName evidence="6">FAD-dependent monooxygenase terC</fullName>
    </submittedName>
</protein>
<name>A0A8T9BN60_9HELO</name>
<dbReference type="EMBL" id="QGMF01000098">
    <property type="protein sequence ID" value="TVY19582.1"/>
    <property type="molecule type" value="Genomic_DNA"/>
</dbReference>
<dbReference type="InterPro" id="IPR036188">
    <property type="entry name" value="FAD/NAD-bd_sf"/>
</dbReference>
<keyword evidence="3" id="KW-0560">Oxidoreductase</keyword>
<comment type="caution">
    <text evidence="6">The sequence shown here is derived from an EMBL/GenBank/DDBJ whole genome shotgun (WGS) entry which is preliminary data.</text>
</comment>
<dbReference type="GO" id="GO:0008688">
    <property type="term" value="F:3-(3-hydroxyphenyl)propionate hydroxylase activity"/>
    <property type="evidence" value="ECO:0007669"/>
    <property type="project" value="TreeGrafter"/>
</dbReference>
<dbReference type="Gene3D" id="3.30.70.2450">
    <property type="match status" value="1"/>
</dbReference>
<keyword evidence="7" id="KW-1185">Reference proteome</keyword>
<dbReference type="InterPro" id="IPR002938">
    <property type="entry name" value="FAD-bd"/>
</dbReference>
<feature type="domain" description="FAD-binding" evidence="5">
    <location>
        <begin position="1"/>
        <end position="337"/>
    </location>
</feature>
<evidence type="ECO:0000256" key="4">
    <source>
        <dbReference type="SAM" id="SignalP"/>
    </source>
</evidence>
<feature type="non-terminal residue" evidence="6">
    <location>
        <position position="1"/>
    </location>
</feature>
<sequence>QVIVVGAGPCGLLTALLLGKAGISVTVVEATTGLDQRPRATHYSSPAVIELVKAGVFEDVANAGFHPRLVTWRKSDGSEIAHMPMSTTEKDYAYPMVCLPVGRLGAIILSHTERLPNIKVLWGHRVVKVGQDIQTAWVDVEHNGTSETMKASWIIGTDGANSTIRKDLGLTFDGRTWDKQLVATNVYFPFDKKYGWTDSNFIIEPGNWYMAAKISNDGLWRVTYGESTGLSDEELLRQQPAKFEKMILGAPKPGDYTLVSMSPYKIHQRRANKFREGRFLLVGDAAHICNPFGGLGLTGAITDAGNLSDALIGVIKGVADESILDKYSEIRIKVYDELINPISSENLLRASEQDPETVLENDKFLAMLANSKDDPNAINFLHDMLYCRKLWTSSMTSLNITTKVCHKK</sequence>
<dbReference type="InterPro" id="IPR050631">
    <property type="entry name" value="PheA/TfdB_FAD_monoxygenase"/>
</dbReference>
<dbReference type="Pfam" id="PF01494">
    <property type="entry name" value="FAD_binding_3"/>
    <property type="match status" value="1"/>
</dbReference>
<gene>
    <name evidence="6" type="primary">terC_0</name>
    <name evidence="6" type="ORF">LARI1_G000778</name>
</gene>
<dbReference type="AlphaFoldDB" id="A0A8T9BN60"/>
<dbReference type="Gene3D" id="3.50.50.60">
    <property type="entry name" value="FAD/NAD(P)-binding domain"/>
    <property type="match status" value="1"/>
</dbReference>
<organism evidence="6 7">
    <name type="scientific">Lachnellula arida</name>
    <dbReference type="NCBI Taxonomy" id="1316785"/>
    <lineage>
        <taxon>Eukaryota</taxon>
        <taxon>Fungi</taxon>
        <taxon>Dikarya</taxon>
        <taxon>Ascomycota</taxon>
        <taxon>Pezizomycotina</taxon>
        <taxon>Leotiomycetes</taxon>
        <taxon>Helotiales</taxon>
        <taxon>Lachnaceae</taxon>
        <taxon>Lachnellula</taxon>
    </lineage>
</organism>
<dbReference type="PRINTS" id="PR00420">
    <property type="entry name" value="RNGMNOXGNASE"/>
</dbReference>
<dbReference type="OrthoDB" id="10016252at2759"/>